<dbReference type="InterPro" id="IPR010982">
    <property type="entry name" value="Lambda_DNA-bd_dom_sf"/>
</dbReference>
<dbReference type="PROSITE" id="PS50943">
    <property type="entry name" value="HTH_CROC1"/>
    <property type="match status" value="1"/>
</dbReference>
<evidence type="ECO:0000256" key="3">
    <source>
        <dbReference type="ARBA" id="ARBA00023163"/>
    </source>
</evidence>
<dbReference type="SMART" id="SM00530">
    <property type="entry name" value="HTH_XRE"/>
    <property type="match status" value="1"/>
</dbReference>
<feature type="domain" description="HTH cro/C1-type" evidence="4">
    <location>
        <begin position="43"/>
        <end position="79"/>
    </location>
</feature>
<comment type="caution">
    <text evidence="5">The sequence shown here is derived from an EMBL/GenBank/DDBJ whole genome shotgun (WGS) entry which is preliminary data.</text>
</comment>
<dbReference type="CDD" id="cd00093">
    <property type="entry name" value="HTH_XRE"/>
    <property type="match status" value="1"/>
</dbReference>
<evidence type="ECO:0000259" key="4">
    <source>
        <dbReference type="PROSITE" id="PS50943"/>
    </source>
</evidence>
<gene>
    <name evidence="5" type="ORF">HY834_08600</name>
</gene>
<dbReference type="InterPro" id="IPR052359">
    <property type="entry name" value="HTH-type_reg/antitoxin"/>
</dbReference>
<dbReference type="PANTHER" id="PTHR36511">
    <property type="entry name" value="MERR FAMILY BACTERIAL REGULATORY PROTEIN"/>
    <property type="match status" value="1"/>
</dbReference>
<dbReference type="Pfam" id="PF01381">
    <property type="entry name" value="HTH_3"/>
    <property type="match status" value="1"/>
</dbReference>
<dbReference type="Proteomes" id="UP000782610">
    <property type="component" value="Unassembled WGS sequence"/>
</dbReference>
<dbReference type="GO" id="GO:0003677">
    <property type="term" value="F:DNA binding"/>
    <property type="evidence" value="ECO:0007669"/>
    <property type="project" value="UniProtKB-KW"/>
</dbReference>
<dbReference type="InterPro" id="IPR001387">
    <property type="entry name" value="Cro/C1-type_HTH"/>
</dbReference>
<dbReference type="EMBL" id="JACRAF010000024">
    <property type="protein sequence ID" value="MBI4921796.1"/>
    <property type="molecule type" value="Genomic_DNA"/>
</dbReference>
<sequence>MTKKSDFDFGEALIESLKEVRAWKRGEIALETVNIDPMPVERIRAIRKKVARSAKQFEQKFGIPASTINNWEQGRRKPDPAGRLLLKVIDAAPEIVEKVANRPSS</sequence>
<evidence type="ECO:0000256" key="1">
    <source>
        <dbReference type="ARBA" id="ARBA00023015"/>
    </source>
</evidence>
<dbReference type="SUPFAM" id="SSF47413">
    <property type="entry name" value="lambda repressor-like DNA-binding domains"/>
    <property type="match status" value="1"/>
</dbReference>
<accession>A0A933L1G7</accession>
<organism evidence="5 6">
    <name type="scientific">Devosia nanyangense</name>
    <dbReference type="NCBI Taxonomy" id="1228055"/>
    <lineage>
        <taxon>Bacteria</taxon>
        <taxon>Pseudomonadati</taxon>
        <taxon>Pseudomonadota</taxon>
        <taxon>Alphaproteobacteria</taxon>
        <taxon>Hyphomicrobiales</taxon>
        <taxon>Devosiaceae</taxon>
        <taxon>Devosia</taxon>
    </lineage>
</organism>
<evidence type="ECO:0000313" key="6">
    <source>
        <dbReference type="Proteomes" id="UP000782610"/>
    </source>
</evidence>
<keyword evidence="3" id="KW-0804">Transcription</keyword>
<name>A0A933L1G7_9HYPH</name>
<proteinExistence type="predicted"/>
<reference evidence="5" key="1">
    <citation type="submission" date="2020-07" db="EMBL/GenBank/DDBJ databases">
        <title>Huge and variable diversity of episymbiotic CPR bacteria and DPANN archaea in groundwater ecosystems.</title>
        <authorList>
            <person name="He C.Y."/>
            <person name="Keren R."/>
            <person name="Whittaker M."/>
            <person name="Farag I.F."/>
            <person name="Doudna J."/>
            <person name="Cate J.H.D."/>
            <person name="Banfield J.F."/>
        </authorList>
    </citation>
    <scope>NUCLEOTIDE SEQUENCE</scope>
    <source>
        <strain evidence="5">NC_groundwater_1586_Pr3_B-0.1um_66_15</strain>
    </source>
</reference>
<keyword evidence="1" id="KW-0805">Transcription regulation</keyword>
<dbReference type="Gene3D" id="1.10.260.40">
    <property type="entry name" value="lambda repressor-like DNA-binding domains"/>
    <property type="match status" value="1"/>
</dbReference>
<keyword evidence="2" id="KW-0238">DNA-binding</keyword>
<dbReference type="PANTHER" id="PTHR36511:SF4">
    <property type="entry name" value="ANTITOXIN MQSA"/>
    <property type="match status" value="1"/>
</dbReference>
<evidence type="ECO:0000313" key="5">
    <source>
        <dbReference type="EMBL" id="MBI4921796.1"/>
    </source>
</evidence>
<protein>
    <submittedName>
        <fullName evidence="5">Helix-turn-helix domain-containing protein</fullName>
    </submittedName>
</protein>
<evidence type="ECO:0000256" key="2">
    <source>
        <dbReference type="ARBA" id="ARBA00023125"/>
    </source>
</evidence>
<dbReference type="AlphaFoldDB" id="A0A933L1G7"/>